<dbReference type="RefSeq" id="WP_386435759.1">
    <property type="nucleotide sequence ID" value="NZ_JBHSBB010000027.1"/>
</dbReference>
<evidence type="ECO:0000313" key="2">
    <source>
        <dbReference type="EMBL" id="MFC4035581.1"/>
    </source>
</evidence>
<organism evidence="2 3">
    <name type="scientific">Streptomyces polygonati</name>
    <dbReference type="NCBI Taxonomy" id="1617087"/>
    <lineage>
        <taxon>Bacteria</taxon>
        <taxon>Bacillati</taxon>
        <taxon>Actinomycetota</taxon>
        <taxon>Actinomycetes</taxon>
        <taxon>Kitasatosporales</taxon>
        <taxon>Streptomycetaceae</taxon>
        <taxon>Streptomyces</taxon>
    </lineage>
</organism>
<keyword evidence="1" id="KW-0472">Membrane</keyword>
<comment type="caution">
    <text evidence="2">The sequence shown here is derived from an EMBL/GenBank/DDBJ whole genome shotgun (WGS) entry which is preliminary data.</text>
</comment>
<keyword evidence="1" id="KW-1133">Transmembrane helix</keyword>
<keyword evidence="1" id="KW-0812">Transmembrane</keyword>
<reference evidence="3" key="1">
    <citation type="journal article" date="2019" name="Int. J. Syst. Evol. Microbiol.">
        <title>The Global Catalogue of Microorganisms (GCM) 10K type strain sequencing project: providing services to taxonomists for standard genome sequencing and annotation.</title>
        <authorList>
            <consortium name="The Broad Institute Genomics Platform"/>
            <consortium name="The Broad Institute Genome Sequencing Center for Infectious Disease"/>
            <person name="Wu L."/>
            <person name="Ma J."/>
        </authorList>
    </citation>
    <scope>NUCLEOTIDE SEQUENCE [LARGE SCALE GENOMIC DNA]</scope>
    <source>
        <strain evidence="3">CGMCC 4.7237</strain>
    </source>
</reference>
<evidence type="ECO:0000313" key="3">
    <source>
        <dbReference type="Proteomes" id="UP001595765"/>
    </source>
</evidence>
<sequence>MILYLLMLVVLVALALFLIGIIAHGLFYLLIIGIVVFVADMVYLALRRFGSGRRSRR</sequence>
<proteinExistence type="predicted"/>
<feature type="transmembrane region" description="Helical" evidence="1">
    <location>
        <begin position="25"/>
        <end position="46"/>
    </location>
</feature>
<name>A0ABV8I0I7_9ACTN</name>
<dbReference type="Proteomes" id="UP001595765">
    <property type="component" value="Unassembled WGS sequence"/>
</dbReference>
<keyword evidence="3" id="KW-1185">Reference proteome</keyword>
<dbReference type="EMBL" id="JBHSBB010000027">
    <property type="protein sequence ID" value="MFC4035581.1"/>
    <property type="molecule type" value="Genomic_DNA"/>
</dbReference>
<accession>A0ABV8I0I7</accession>
<evidence type="ECO:0000256" key="1">
    <source>
        <dbReference type="SAM" id="Phobius"/>
    </source>
</evidence>
<gene>
    <name evidence="2" type="ORF">ACFO3J_29550</name>
</gene>
<protein>
    <submittedName>
        <fullName evidence="2">Uncharacterized protein</fullName>
    </submittedName>
</protein>